<dbReference type="Pfam" id="PF10017">
    <property type="entry name" value="Methyltransf_33"/>
    <property type="match status" value="1"/>
</dbReference>
<dbReference type="InterPro" id="IPR017804">
    <property type="entry name" value="MeTrfase_EgtD-like"/>
</dbReference>
<accession>A0A840U653</accession>
<sequence>MHSSSTILQSPFAEDVRRGLLAAQKAIPSKYFYDDAGSRLFQDIMQMPEYYLTRSEMEILSLHPAAIAAALRFSGPFTIVELGAGDGLKTKELLKYLVGQSAQVKYLPIDISGEAMQQLQHKLATSLPDLDVQPEVGDYFEVLERLDLGQQPSLFLFLGGNIGNYEPEAALALLRLIHRYMQPGDQLLTGFDLRKNPRTIQLAYDDPHGITRAFNLNLLWRINRELGGTFEPDKFDFYCFYNPYNGEVRSALVSLTEQQVRVKALDLTVHFRQNELIKTELSRKYTLEEVDALAAASGFHVEQHFFDCKHYFTDSLWVK</sequence>
<protein>
    <submittedName>
        <fullName evidence="4">Dimethylhistidine N-methyltransferase</fullName>
    </submittedName>
</protein>
<dbReference type="InterPro" id="IPR051128">
    <property type="entry name" value="EgtD_Methyltrsf_superfamily"/>
</dbReference>
<evidence type="ECO:0000256" key="2">
    <source>
        <dbReference type="ARBA" id="ARBA00022679"/>
    </source>
</evidence>
<dbReference type="InterPro" id="IPR029063">
    <property type="entry name" value="SAM-dependent_MTases_sf"/>
</dbReference>
<gene>
    <name evidence="4" type="ORF">HNQ92_005704</name>
</gene>
<dbReference type="InterPro" id="IPR035094">
    <property type="entry name" value="EgtD"/>
</dbReference>
<comment type="caution">
    <text evidence="4">The sequence shown here is derived from an EMBL/GenBank/DDBJ whole genome shotgun (WGS) entry which is preliminary data.</text>
</comment>
<dbReference type="AlphaFoldDB" id="A0A840U653"/>
<keyword evidence="2 4" id="KW-0808">Transferase</keyword>
<evidence type="ECO:0000313" key="5">
    <source>
        <dbReference type="Proteomes" id="UP000557307"/>
    </source>
</evidence>
<evidence type="ECO:0000313" key="4">
    <source>
        <dbReference type="EMBL" id="MBB5287540.1"/>
    </source>
</evidence>
<keyword evidence="5" id="KW-1185">Reference proteome</keyword>
<dbReference type="PANTHER" id="PTHR43397">
    <property type="entry name" value="ERGOTHIONEINE BIOSYNTHESIS PROTEIN 1"/>
    <property type="match status" value="1"/>
</dbReference>
<dbReference type="Proteomes" id="UP000557307">
    <property type="component" value="Unassembled WGS sequence"/>
</dbReference>
<organism evidence="4 5">
    <name type="scientific">Rhabdobacter roseus</name>
    <dbReference type="NCBI Taxonomy" id="1655419"/>
    <lineage>
        <taxon>Bacteria</taxon>
        <taxon>Pseudomonadati</taxon>
        <taxon>Bacteroidota</taxon>
        <taxon>Cytophagia</taxon>
        <taxon>Cytophagales</taxon>
        <taxon>Cytophagaceae</taxon>
        <taxon>Rhabdobacter</taxon>
    </lineage>
</organism>
<dbReference type="EMBL" id="JACHGF010000020">
    <property type="protein sequence ID" value="MBB5287540.1"/>
    <property type="molecule type" value="Genomic_DNA"/>
</dbReference>
<keyword evidence="1 4" id="KW-0489">Methyltransferase</keyword>
<name>A0A840U653_9BACT</name>
<proteinExistence type="predicted"/>
<evidence type="ECO:0000259" key="3">
    <source>
        <dbReference type="Pfam" id="PF10017"/>
    </source>
</evidence>
<dbReference type="NCBIfam" id="TIGR03438">
    <property type="entry name" value="egtD_ergothio"/>
    <property type="match status" value="1"/>
</dbReference>
<dbReference type="InterPro" id="IPR019257">
    <property type="entry name" value="MeTrfase_dom"/>
</dbReference>
<dbReference type="PANTHER" id="PTHR43397:SF1">
    <property type="entry name" value="ERGOTHIONEINE BIOSYNTHESIS PROTEIN 1"/>
    <property type="match status" value="1"/>
</dbReference>
<dbReference type="PIRSF" id="PIRSF018005">
    <property type="entry name" value="UCP018005"/>
    <property type="match status" value="1"/>
</dbReference>
<reference evidence="4 5" key="1">
    <citation type="submission" date="2020-08" db="EMBL/GenBank/DDBJ databases">
        <title>Genomic Encyclopedia of Type Strains, Phase IV (KMG-IV): sequencing the most valuable type-strain genomes for metagenomic binning, comparative biology and taxonomic classification.</title>
        <authorList>
            <person name="Goeker M."/>
        </authorList>
    </citation>
    <scope>NUCLEOTIDE SEQUENCE [LARGE SCALE GENOMIC DNA]</scope>
    <source>
        <strain evidence="4 5">DSM 105074</strain>
    </source>
</reference>
<dbReference type="Gene3D" id="3.40.50.150">
    <property type="entry name" value="Vaccinia Virus protein VP39"/>
    <property type="match status" value="1"/>
</dbReference>
<evidence type="ECO:0000256" key="1">
    <source>
        <dbReference type="ARBA" id="ARBA00022603"/>
    </source>
</evidence>
<dbReference type="SUPFAM" id="SSF53335">
    <property type="entry name" value="S-adenosyl-L-methionine-dependent methyltransferases"/>
    <property type="match status" value="1"/>
</dbReference>
<dbReference type="GO" id="GO:0032259">
    <property type="term" value="P:methylation"/>
    <property type="evidence" value="ECO:0007669"/>
    <property type="project" value="UniProtKB-KW"/>
</dbReference>
<dbReference type="RefSeq" id="WP_184179910.1">
    <property type="nucleotide sequence ID" value="NZ_JACHGF010000020.1"/>
</dbReference>
<feature type="domain" description="Histidine-specific methyltransferase SAM-dependent" evidence="3">
    <location>
        <begin position="12"/>
        <end position="317"/>
    </location>
</feature>
<dbReference type="GO" id="GO:0008168">
    <property type="term" value="F:methyltransferase activity"/>
    <property type="evidence" value="ECO:0007669"/>
    <property type="project" value="UniProtKB-KW"/>
</dbReference>